<organism evidence="1 2">
    <name type="scientific">Moellerella wisconsensis ATCC 35017</name>
    <dbReference type="NCBI Taxonomy" id="1354267"/>
    <lineage>
        <taxon>Bacteria</taxon>
        <taxon>Pseudomonadati</taxon>
        <taxon>Pseudomonadota</taxon>
        <taxon>Gammaproteobacteria</taxon>
        <taxon>Enterobacterales</taxon>
        <taxon>Morganellaceae</taxon>
        <taxon>Moellerella</taxon>
    </lineage>
</organism>
<dbReference type="Gene3D" id="2.10.70.10">
    <property type="entry name" value="Complement Module, domain 1"/>
    <property type="match status" value="1"/>
</dbReference>
<evidence type="ECO:0000313" key="2">
    <source>
        <dbReference type="Proteomes" id="UP000053226"/>
    </source>
</evidence>
<dbReference type="InterPro" id="IPR019600">
    <property type="entry name" value="Hemin_uptake_protein_HemP"/>
</dbReference>
<sequence>MSDLHLKHLKEDNSQKSSSDVVDYIDSHQLLGKNGRIHIRHRGEIYQLRQTQAGKLILTK</sequence>
<comment type="caution">
    <text evidence="1">The sequence shown here is derived from an EMBL/GenBank/DDBJ whole genome shotgun (WGS) entry which is preliminary data.</text>
</comment>
<evidence type="ECO:0000313" key="1">
    <source>
        <dbReference type="EMBL" id="KPD02470.1"/>
    </source>
</evidence>
<accession>A0A0N0I9Z0</accession>
<dbReference type="EMBL" id="LGAA01000019">
    <property type="protein sequence ID" value="KPD02470.1"/>
    <property type="molecule type" value="Genomic_DNA"/>
</dbReference>
<dbReference type="Proteomes" id="UP000053226">
    <property type="component" value="Unassembled WGS sequence"/>
</dbReference>
<dbReference type="Pfam" id="PF10636">
    <property type="entry name" value="hemP"/>
    <property type="match status" value="1"/>
</dbReference>
<reference evidence="1 2" key="1">
    <citation type="submission" date="2015-07" db="EMBL/GenBank/DDBJ databases">
        <title>ATOL: Assembling a taxonomically balanced genome-scale reconstruction of the evolutionary history of the Enterobacteriaceae.</title>
        <authorList>
            <person name="Plunkett G.III."/>
            <person name="Neeno-Eckwall E.C."/>
            <person name="Glasner J.D."/>
            <person name="Perna N.T."/>
        </authorList>
    </citation>
    <scope>NUCLEOTIDE SEQUENCE [LARGE SCALE GENOMIC DNA]</scope>
    <source>
        <strain evidence="1 2">ATCC 35017</strain>
    </source>
</reference>
<dbReference type="RefSeq" id="WP_053908622.1">
    <property type="nucleotide sequence ID" value="NZ_CAWMUS010000019.1"/>
</dbReference>
<evidence type="ECO:0008006" key="3">
    <source>
        <dbReference type="Google" id="ProtNLM"/>
    </source>
</evidence>
<dbReference type="AlphaFoldDB" id="A0A0N0I9Z0"/>
<name>A0A0N0I9Z0_9GAMM</name>
<gene>
    <name evidence="1" type="ORF">M992_2184</name>
</gene>
<keyword evidence="2" id="KW-1185">Reference proteome</keyword>
<proteinExistence type="predicted"/>
<protein>
    <recommendedName>
        <fullName evidence="3">Hemin uptake protein</fullName>
    </recommendedName>
</protein>
<dbReference type="OrthoDB" id="6121157at2"/>